<accession>A0AAD8H7N5</accession>
<dbReference type="GO" id="GO:0035251">
    <property type="term" value="F:UDP-glucosyltransferase activity"/>
    <property type="evidence" value="ECO:0007669"/>
    <property type="project" value="TreeGrafter"/>
</dbReference>
<dbReference type="PANTHER" id="PTHR48047">
    <property type="entry name" value="GLYCOSYLTRANSFERASE"/>
    <property type="match status" value="1"/>
</dbReference>
<reference evidence="5" key="2">
    <citation type="submission" date="2023-05" db="EMBL/GenBank/DDBJ databases">
        <authorList>
            <person name="Schelkunov M.I."/>
        </authorList>
    </citation>
    <scope>NUCLEOTIDE SEQUENCE</scope>
    <source>
        <strain evidence="5">Hsosn_3</strain>
        <tissue evidence="5">Leaf</tissue>
    </source>
</reference>
<evidence type="ECO:0000256" key="1">
    <source>
        <dbReference type="ARBA" id="ARBA00004721"/>
    </source>
</evidence>
<reference evidence="5" key="1">
    <citation type="submission" date="2023-02" db="EMBL/GenBank/DDBJ databases">
        <title>Genome of toxic invasive species Heracleum sosnowskyi carries increased number of genes despite the absence of recent whole-genome duplications.</title>
        <authorList>
            <person name="Schelkunov M."/>
            <person name="Shtratnikova V."/>
            <person name="Makarenko M."/>
            <person name="Klepikova A."/>
            <person name="Omelchenko D."/>
            <person name="Novikova G."/>
            <person name="Obukhova E."/>
            <person name="Bogdanov V."/>
            <person name="Penin A."/>
            <person name="Logacheva M."/>
        </authorList>
    </citation>
    <scope>NUCLEOTIDE SEQUENCE</scope>
    <source>
        <strain evidence="5">Hsosn_3</strain>
        <tissue evidence="5">Leaf</tissue>
    </source>
</reference>
<evidence type="ECO:0000256" key="4">
    <source>
        <dbReference type="ARBA" id="ARBA00023229"/>
    </source>
</evidence>
<protein>
    <recommendedName>
        <fullName evidence="7">UDP-glycosyltransferase</fullName>
    </recommendedName>
</protein>
<dbReference type="Proteomes" id="UP001237642">
    <property type="component" value="Unassembled WGS sequence"/>
</dbReference>
<name>A0AAD8H7N5_9APIA</name>
<sequence>MSTLPGKGVHVLVFPFPALGHMLPLLDLTHQLLFPTAQQVADRYGSVHDGFEERILGRGLMIPGWASQVLIFKPPGAVGGFISRCGWNSLLERIVGGVTILGWPMDADQFLNAKVVVDYMGVAIRLCEGKDTVPDPIELGQKVGKFMSGEMVEKLRAKELRSKAIIAVGSGGSSWRDLDGLVRELAQLQPSLIVNSTGKSIWTKQKKLNHKMPETFIFIFPFPHHPLIPSGVENVKDLGNPGNVLIISALAKLTEQVIQWIKSHPSPPVVILSDSVLGWTHHLGIPRICFHCTASFMSSVFDALWPNVDALFSLDAVDLVDLPRSPSLVREHLPSLFRMQSLQKPKNMSLPGKGVHILVFPYPAQGHMLPLLDLTHQLLLRGLTITILVTPKNLPILDPLLSTHPSSSLQTLVLPFPDHHLVPSGVENVKDIGNSGNVLIISALAKLTEQIIQWIKSHPSPPVAILFDSFLGWTYHLGLPRICFHSTAAIMSSVFDALWLNVDTLFPLHAVDFPDLPRSPSLVREHLPSLFRRYIKSDPNWELVKDSMIANSSSWGYVNNTFNALEPEFLEFTREKMGQNRVFAVGPLSLLGGSDLTSRGSTSNSSVSHDSIWAWLDGCADGSVLYVCFGSQVLLKSAQVEALANGLELSGVKFIWVMKPTTAQQVADGYGSIPDGFEEWVVNSGLIIQGWAPQVPILSHRAVGGFVSHCGWNSLLEGIVGGVMILGWPMEADQFVNAKLLVDYMGVAIRLCEGKDTVPDPVELGQKVAESMSGEKAEKVRAKELRSKAMEAVASGGSSTKDLDGLVTELAQLHNV</sequence>
<dbReference type="AlphaFoldDB" id="A0AAD8H7N5"/>
<evidence type="ECO:0000313" key="6">
    <source>
        <dbReference type="Proteomes" id="UP001237642"/>
    </source>
</evidence>
<comment type="similarity">
    <text evidence="2">Belongs to the UDP-glycosyltransferase family.</text>
</comment>
<evidence type="ECO:0008006" key="7">
    <source>
        <dbReference type="Google" id="ProtNLM"/>
    </source>
</evidence>
<proteinExistence type="inferred from homology"/>
<dbReference type="CDD" id="cd03784">
    <property type="entry name" value="GT1_Gtf-like"/>
    <property type="match status" value="1"/>
</dbReference>
<keyword evidence="3" id="KW-0808">Transferase</keyword>
<dbReference type="GO" id="GO:0008299">
    <property type="term" value="P:isoprenoid biosynthetic process"/>
    <property type="evidence" value="ECO:0007669"/>
    <property type="project" value="UniProtKB-KW"/>
</dbReference>
<dbReference type="FunFam" id="3.40.50.2000:FF:000064">
    <property type="entry name" value="Glycosyltransferase"/>
    <property type="match status" value="1"/>
</dbReference>
<dbReference type="Pfam" id="PF00201">
    <property type="entry name" value="UDPGT"/>
    <property type="match status" value="2"/>
</dbReference>
<comment type="pathway">
    <text evidence="1">Secondary metabolite biosynthesis; terpenoid biosynthesis.</text>
</comment>
<evidence type="ECO:0000256" key="3">
    <source>
        <dbReference type="ARBA" id="ARBA00022679"/>
    </source>
</evidence>
<dbReference type="InterPro" id="IPR002213">
    <property type="entry name" value="UDP_glucos_trans"/>
</dbReference>
<evidence type="ECO:0000256" key="2">
    <source>
        <dbReference type="ARBA" id="ARBA00009995"/>
    </source>
</evidence>
<organism evidence="5 6">
    <name type="scientific">Heracleum sosnowskyi</name>
    <dbReference type="NCBI Taxonomy" id="360622"/>
    <lineage>
        <taxon>Eukaryota</taxon>
        <taxon>Viridiplantae</taxon>
        <taxon>Streptophyta</taxon>
        <taxon>Embryophyta</taxon>
        <taxon>Tracheophyta</taxon>
        <taxon>Spermatophyta</taxon>
        <taxon>Magnoliopsida</taxon>
        <taxon>eudicotyledons</taxon>
        <taxon>Gunneridae</taxon>
        <taxon>Pentapetalae</taxon>
        <taxon>asterids</taxon>
        <taxon>campanulids</taxon>
        <taxon>Apiales</taxon>
        <taxon>Apiaceae</taxon>
        <taxon>Apioideae</taxon>
        <taxon>apioid superclade</taxon>
        <taxon>Tordylieae</taxon>
        <taxon>Tordyliinae</taxon>
        <taxon>Heracleum</taxon>
    </lineage>
</organism>
<keyword evidence="4" id="KW-0414">Isoprene biosynthesis</keyword>
<keyword evidence="6" id="KW-1185">Reference proteome</keyword>
<evidence type="ECO:0000313" key="5">
    <source>
        <dbReference type="EMBL" id="KAK1361959.1"/>
    </source>
</evidence>
<comment type="caution">
    <text evidence="5">The sequence shown here is derived from an EMBL/GenBank/DDBJ whole genome shotgun (WGS) entry which is preliminary data.</text>
</comment>
<gene>
    <name evidence="5" type="ORF">POM88_046433</name>
</gene>
<dbReference type="Gene3D" id="3.40.50.2000">
    <property type="entry name" value="Glycogen Phosphorylase B"/>
    <property type="match status" value="4"/>
</dbReference>
<dbReference type="SUPFAM" id="SSF53756">
    <property type="entry name" value="UDP-Glycosyltransferase/glycogen phosphorylase"/>
    <property type="match status" value="3"/>
</dbReference>
<dbReference type="PANTHER" id="PTHR48047:SF28">
    <property type="entry name" value="F11M15.8 PROTEIN"/>
    <property type="match status" value="1"/>
</dbReference>
<dbReference type="EMBL" id="JAUIZM010000010">
    <property type="protein sequence ID" value="KAK1361959.1"/>
    <property type="molecule type" value="Genomic_DNA"/>
</dbReference>